<protein>
    <recommendedName>
        <fullName evidence="7">Cytochrome c oxidase subunit 8, mitochondrial</fullName>
    </recommendedName>
    <alternativeName>
        <fullName evidence="7">Cytochrome c oxidase polypeptide VIII</fullName>
    </alternativeName>
</protein>
<name>A0A0D7BBW9_9AGAR</name>
<keyword evidence="7" id="KW-0812">Transmembrane</keyword>
<dbReference type="Pfam" id="PF02935">
    <property type="entry name" value="COX7C"/>
    <property type="match status" value="1"/>
</dbReference>
<evidence type="ECO:0000313" key="9">
    <source>
        <dbReference type="Proteomes" id="UP000054007"/>
    </source>
</evidence>
<dbReference type="SUPFAM" id="SSF81427">
    <property type="entry name" value="Mitochondrial cytochrome c oxidase subunit VIIc (aka VIIIa)"/>
    <property type="match status" value="1"/>
</dbReference>
<dbReference type="GO" id="GO:0005743">
    <property type="term" value="C:mitochondrial inner membrane"/>
    <property type="evidence" value="ECO:0007669"/>
    <property type="project" value="UniProtKB-SubCell"/>
</dbReference>
<dbReference type="UniPathway" id="UPA00705"/>
<dbReference type="EMBL" id="KN880537">
    <property type="protein sequence ID" value="KIY67006.1"/>
    <property type="molecule type" value="Genomic_DNA"/>
</dbReference>
<evidence type="ECO:0000256" key="6">
    <source>
        <dbReference type="ARBA" id="ARBA00023136"/>
    </source>
</evidence>
<dbReference type="OrthoDB" id="9974841at2759"/>
<organism evidence="8 9">
    <name type="scientific">Cylindrobasidium torrendii FP15055 ss-10</name>
    <dbReference type="NCBI Taxonomy" id="1314674"/>
    <lineage>
        <taxon>Eukaryota</taxon>
        <taxon>Fungi</taxon>
        <taxon>Dikarya</taxon>
        <taxon>Basidiomycota</taxon>
        <taxon>Agaricomycotina</taxon>
        <taxon>Agaricomycetes</taxon>
        <taxon>Agaricomycetidae</taxon>
        <taxon>Agaricales</taxon>
        <taxon>Marasmiineae</taxon>
        <taxon>Physalacriaceae</taxon>
        <taxon>Cylindrobasidium</taxon>
    </lineage>
</organism>
<dbReference type="Gene3D" id="4.10.49.10">
    <property type="entry name" value="Cytochrome c oxidase subunit VIIc"/>
    <property type="match status" value="1"/>
</dbReference>
<evidence type="ECO:0000256" key="5">
    <source>
        <dbReference type="ARBA" id="ARBA00023128"/>
    </source>
</evidence>
<keyword evidence="7" id="KW-0809">Transit peptide</keyword>
<reference evidence="8 9" key="1">
    <citation type="journal article" date="2015" name="Fungal Genet. Biol.">
        <title>Evolution of novel wood decay mechanisms in Agaricales revealed by the genome sequences of Fistulina hepatica and Cylindrobasidium torrendii.</title>
        <authorList>
            <person name="Floudas D."/>
            <person name="Held B.W."/>
            <person name="Riley R."/>
            <person name="Nagy L.G."/>
            <person name="Koehler G."/>
            <person name="Ransdell A.S."/>
            <person name="Younus H."/>
            <person name="Chow J."/>
            <person name="Chiniquy J."/>
            <person name="Lipzen A."/>
            <person name="Tritt A."/>
            <person name="Sun H."/>
            <person name="Haridas S."/>
            <person name="LaButti K."/>
            <person name="Ohm R.A."/>
            <person name="Kues U."/>
            <person name="Blanchette R.A."/>
            <person name="Grigoriev I.V."/>
            <person name="Minto R.E."/>
            <person name="Hibbett D.S."/>
        </authorList>
    </citation>
    <scope>NUCLEOTIDE SEQUENCE [LARGE SCALE GENOMIC DNA]</scope>
    <source>
        <strain evidence="8 9">FP15055 ss-10</strain>
    </source>
</reference>
<comment type="subunit">
    <text evidence="7">Component of the cytochrome c oxidase (complex IV, CIV), a multisubunit enzyme composed of a catalytic core of 3 subunits and several supernumerary subunits. The complex exists as a monomer or a dimer and forms supercomplexes (SCs) in the inner mitochondrial membrane with ubiquinol-cytochrome c oxidoreductase (cytochrome b-c1 complex, complex III, CIII).</text>
</comment>
<comment type="subcellular location">
    <subcellularLocation>
        <location evidence="1 7">Mitochondrion inner membrane</location>
        <topology evidence="1 7">Single-pass membrane protein</topology>
    </subcellularLocation>
</comment>
<feature type="transmembrane region" description="Helical" evidence="7">
    <location>
        <begin position="28"/>
        <end position="50"/>
    </location>
</feature>
<dbReference type="GO" id="GO:0006123">
    <property type="term" value="P:mitochondrial electron transport, cytochrome c to oxygen"/>
    <property type="evidence" value="ECO:0007669"/>
    <property type="project" value="UniProtKB-UniRule"/>
</dbReference>
<keyword evidence="6 7" id="KW-0472">Membrane</keyword>
<evidence type="ECO:0000256" key="2">
    <source>
        <dbReference type="ARBA" id="ARBA00004673"/>
    </source>
</evidence>
<keyword evidence="5 7" id="KW-0496">Mitochondrion</keyword>
<evidence type="ECO:0000313" key="8">
    <source>
        <dbReference type="EMBL" id="KIY67006.1"/>
    </source>
</evidence>
<evidence type="ECO:0000256" key="7">
    <source>
        <dbReference type="RuleBase" id="RU368123"/>
    </source>
</evidence>
<evidence type="ECO:0000256" key="1">
    <source>
        <dbReference type="ARBA" id="ARBA00004434"/>
    </source>
</evidence>
<evidence type="ECO:0000256" key="4">
    <source>
        <dbReference type="ARBA" id="ARBA00022792"/>
    </source>
</evidence>
<dbReference type="Proteomes" id="UP000054007">
    <property type="component" value="Unassembled WGS sequence"/>
</dbReference>
<keyword evidence="9" id="KW-1185">Reference proteome</keyword>
<evidence type="ECO:0000256" key="3">
    <source>
        <dbReference type="ARBA" id="ARBA00010514"/>
    </source>
</evidence>
<proteinExistence type="inferred from homology"/>
<gene>
    <name evidence="8" type="ORF">CYLTODRAFT_490969</name>
</gene>
<comment type="similarity">
    <text evidence="3 7">Belongs to the cytochrome c oxidase VIIc family.</text>
</comment>
<comment type="pathway">
    <text evidence="2 7">Energy metabolism; oxidative phosphorylation.</text>
</comment>
<sequence>MIPTVVRRSPHSPPGYHLPFTYANKTTFLYAKLVPFTTIAFGIPMVAIWWRWNKKGGLKNP</sequence>
<comment type="function">
    <text evidence="7">Component of the cytochrome c oxidase, the last enzyme in the mitochondrial electron transport chain which drives oxidative phosphorylation. The respiratory chain contains 3 multisubunit complexes succinate dehydrogenase (complex II, CII), ubiquinol-cytochrome c oxidoreductase (cytochrome b-c1 complex, complex III, CIII) and cytochrome c oxidase (complex IV, CIV), that cooperate to transfer electrons derived from NADH and succinate to molecular oxygen, creating an electrochemical gradient over the inner membrane that drives transmembrane transport and the ATP synthase. Cytochrome c oxidase is the component of the respiratory chain that catalyzes the reduction of oxygen to water. Electrons originating from reduced cytochrome c in the intermembrane space (IMS) are transferred via the dinuclear copper A center (CU(A)) of subunit 2 and heme A of subunit 1 to the active site in subunit 1, a binuclear center (BNC) formed by heme A3 and copper B (CU(B)). The BNC reduces molecular oxygen to 2 water molecules using 4 electrons from cytochrome c in the IMS and 4 protons from the mitochondrial matrix.</text>
</comment>
<dbReference type="InterPro" id="IPR036636">
    <property type="entry name" value="COX7C/Cox8_sf"/>
</dbReference>
<dbReference type="AlphaFoldDB" id="A0A0D7BBW9"/>
<dbReference type="InterPro" id="IPR004202">
    <property type="entry name" value="COX7C/Cox8"/>
</dbReference>
<dbReference type="STRING" id="1314674.A0A0D7BBW9"/>
<keyword evidence="7" id="KW-1133">Transmembrane helix</keyword>
<dbReference type="GO" id="GO:0045277">
    <property type="term" value="C:respiratory chain complex IV"/>
    <property type="evidence" value="ECO:0007669"/>
    <property type="project" value="UniProtKB-UniRule"/>
</dbReference>
<keyword evidence="4 7" id="KW-0999">Mitochondrion inner membrane</keyword>
<accession>A0A0D7BBW9</accession>